<dbReference type="Pfam" id="PF13895">
    <property type="entry name" value="Ig_2"/>
    <property type="match status" value="1"/>
</dbReference>
<dbReference type="AlphaFoldDB" id="A0A8B6H9V7"/>
<dbReference type="OrthoDB" id="6195923at2759"/>
<evidence type="ECO:0000313" key="2">
    <source>
        <dbReference type="EMBL" id="VDI75925.1"/>
    </source>
</evidence>
<evidence type="ECO:0000313" key="3">
    <source>
        <dbReference type="Proteomes" id="UP000596742"/>
    </source>
</evidence>
<dbReference type="Gene3D" id="2.60.40.10">
    <property type="entry name" value="Immunoglobulins"/>
    <property type="match status" value="1"/>
</dbReference>
<dbReference type="PANTHER" id="PTHR45889">
    <property type="entry name" value="IG-LIKE DOMAIN-CONTAINING PROTEIN"/>
    <property type="match status" value="1"/>
</dbReference>
<gene>
    <name evidence="2" type="ORF">MGAL_10B040890</name>
</gene>
<accession>A0A8B6H9V7</accession>
<dbReference type="PANTHER" id="PTHR45889:SF8">
    <property type="entry name" value="IG-LIKE DOMAIN-CONTAINING PROTEIN"/>
    <property type="match status" value="1"/>
</dbReference>
<reference evidence="2" key="1">
    <citation type="submission" date="2018-11" db="EMBL/GenBank/DDBJ databases">
        <authorList>
            <person name="Alioto T."/>
            <person name="Alioto T."/>
        </authorList>
    </citation>
    <scope>NUCLEOTIDE SEQUENCE</scope>
</reference>
<organism evidence="2 3">
    <name type="scientific">Mytilus galloprovincialis</name>
    <name type="common">Mediterranean mussel</name>
    <dbReference type="NCBI Taxonomy" id="29158"/>
    <lineage>
        <taxon>Eukaryota</taxon>
        <taxon>Metazoa</taxon>
        <taxon>Spiralia</taxon>
        <taxon>Lophotrochozoa</taxon>
        <taxon>Mollusca</taxon>
        <taxon>Bivalvia</taxon>
        <taxon>Autobranchia</taxon>
        <taxon>Pteriomorphia</taxon>
        <taxon>Mytilida</taxon>
        <taxon>Mytiloidea</taxon>
        <taxon>Mytilidae</taxon>
        <taxon>Mytilinae</taxon>
        <taxon>Mytilus</taxon>
    </lineage>
</organism>
<dbReference type="Proteomes" id="UP000596742">
    <property type="component" value="Unassembled WGS sequence"/>
</dbReference>
<dbReference type="InterPro" id="IPR036179">
    <property type="entry name" value="Ig-like_dom_sf"/>
</dbReference>
<dbReference type="EMBL" id="UYJE01009704">
    <property type="protein sequence ID" value="VDI75925.1"/>
    <property type="molecule type" value="Genomic_DNA"/>
</dbReference>
<sequence length="231" mass="26537">MENTEYNLIYFSTNEAITLKCNCRVSFWSGPVVTNFGSETSPVTITDIYGNPNVWNVTIYMHGGKVANTLPEKLIKRLNVIGDYFDLHITNLSNSDQGLYICDLKEFCLIKEKRYLLQQKLLPEKIEIENVTHDNTVIGIENYALNLVCFVESGKPPAVLTWRRNGTIIKQGGSRKLRYSFIPKKTDHQSVYICEVQNQDMEKPLTKQIHLSIKCKIIICMLHVSKRPYSK</sequence>
<comment type="caution">
    <text evidence="2">The sequence shown here is derived from an EMBL/GenBank/DDBJ whole genome shotgun (WGS) entry which is preliminary data.</text>
</comment>
<protein>
    <recommendedName>
        <fullName evidence="1">Ig-like domain-containing protein</fullName>
    </recommendedName>
</protein>
<name>A0A8B6H9V7_MYTGA</name>
<keyword evidence="3" id="KW-1185">Reference proteome</keyword>
<evidence type="ECO:0000259" key="1">
    <source>
        <dbReference type="PROSITE" id="PS50835"/>
    </source>
</evidence>
<dbReference type="PROSITE" id="PS50835">
    <property type="entry name" value="IG_LIKE"/>
    <property type="match status" value="1"/>
</dbReference>
<feature type="domain" description="Ig-like" evidence="1">
    <location>
        <begin position="123"/>
        <end position="206"/>
    </location>
</feature>
<dbReference type="InterPro" id="IPR007110">
    <property type="entry name" value="Ig-like_dom"/>
</dbReference>
<dbReference type="SUPFAM" id="SSF48726">
    <property type="entry name" value="Immunoglobulin"/>
    <property type="match status" value="2"/>
</dbReference>
<dbReference type="InterPro" id="IPR013783">
    <property type="entry name" value="Ig-like_fold"/>
</dbReference>
<proteinExistence type="predicted"/>